<dbReference type="PANTHER" id="PTHR24408:SF58">
    <property type="entry name" value="TRANSCRIPTION FACTOR (TFIIIA), PUTATIVE (AFU_ORTHOLOGUE AFUA_1G05150)-RELATED"/>
    <property type="match status" value="1"/>
</dbReference>
<dbReference type="InterPro" id="IPR036236">
    <property type="entry name" value="Znf_C2H2_sf"/>
</dbReference>
<evidence type="ECO:0000313" key="9">
    <source>
        <dbReference type="Proteomes" id="UP001149163"/>
    </source>
</evidence>
<evidence type="ECO:0000256" key="1">
    <source>
        <dbReference type="ARBA" id="ARBA00022723"/>
    </source>
</evidence>
<dbReference type="OrthoDB" id="6910977at2759"/>
<sequence length="315" mass="34184">MASSMPEDTPSLEGTSTYTSRVSVQTSHRRGSTTVGLGISDCGLDPSFDPMRWSPNHVPFTMGSNMLNHLMPTEDLYNPPLEADDFCGRSCYQIYSGLPVPSHSPLSFDGPRTMNTTHHYNPAMEIRASQNMFAGQMGGMPGLWANTPVSGPTSPLQSIPIAAARTMESHWNPEIYPETSVVPPLAWPVTGTSYPPIPPTSEGNASGSTRHRHSSPVSVASSPQGTPTGDGTAEAAAKPNKRGRKPVEKGCECRVCGFYFTRRSNCLAHQKRHDPSFHRAIPCEECSKSFGRNSDLRRHIDTVSGKQKKDGPVQC</sequence>
<evidence type="ECO:0000256" key="6">
    <source>
        <dbReference type="SAM" id="MobiDB-lite"/>
    </source>
</evidence>
<dbReference type="EMBL" id="JAPQKN010000004">
    <property type="protein sequence ID" value="KAJ5159435.1"/>
    <property type="molecule type" value="Genomic_DNA"/>
</dbReference>
<keyword evidence="1" id="KW-0479">Metal-binding</keyword>
<comment type="caution">
    <text evidence="8">The sequence shown here is derived from an EMBL/GenBank/DDBJ whole genome shotgun (WGS) entry which is preliminary data.</text>
</comment>
<dbReference type="InterPro" id="IPR013087">
    <property type="entry name" value="Znf_C2H2_type"/>
</dbReference>
<feature type="domain" description="C2H2-type" evidence="7">
    <location>
        <begin position="251"/>
        <end position="273"/>
    </location>
</feature>
<organism evidence="8 9">
    <name type="scientific">Penicillium canariense</name>
    <dbReference type="NCBI Taxonomy" id="189055"/>
    <lineage>
        <taxon>Eukaryota</taxon>
        <taxon>Fungi</taxon>
        <taxon>Dikarya</taxon>
        <taxon>Ascomycota</taxon>
        <taxon>Pezizomycotina</taxon>
        <taxon>Eurotiomycetes</taxon>
        <taxon>Eurotiomycetidae</taxon>
        <taxon>Eurotiales</taxon>
        <taxon>Aspergillaceae</taxon>
        <taxon>Penicillium</taxon>
    </lineage>
</organism>
<dbReference type="PROSITE" id="PS50157">
    <property type="entry name" value="ZINC_FINGER_C2H2_2"/>
    <property type="match status" value="2"/>
</dbReference>
<keyword evidence="4" id="KW-0862">Zinc</keyword>
<protein>
    <recommendedName>
        <fullName evidence="7">C2H2-type domain-containing protein</fullName>
    </recommendedName>
</protein>
<dbReference type="SMART" id="SM00355">
    <property type="entry name" value="ZnF_C2H2"/>
    <property type="match status" value="2"/>
</dbReference>
<dbReference type="SUPFAM" id="SSF57667">
    <property type="entry name" value="beta-beta-alpha zinc fingers"/>
    <property type="match status" value="1"/>
</dbReference>
<feature type="compositionally biased region" description="Polar residues" evidence="6">
    <location>
        <begin position="12"/>
        <end position="26"/>
    </location>
</feature>
<feature type="compositionally biased region" description="Polar residues" evidence="6">
    <location>
        <begin position="215"/>
        <end position="229"/>
    </location>
</feature>
<evidence type="ECO:0000259" key="7">
    <source>
        <dbReference type="PROSITE" id="PS50157"/>
    </source>
</evidence>
<evidence type="ECO:0000313" key="8">
    <source>
        <dbReference type="EMBL" id="KAJ5159435.1"/>
    </source>
</evidence>
<keyword evidence="2" id="KW-0677">Repeat</keyword>
<name>A0A9W9HXB6_9EURO</name>
<dbReference type="Proteomes" id="UP001149163">
    <property type="component" value="Unassembled WGS sequence"/>
</dbReference>
<feature type="region of interest" description="Disordered" evidence="6">
    <location>
        <begin position="193"/>
        <end position="247"/>
    </location>
</feature>
<reference evidence="8" key="1">
    <citation type="submission" date="2022-11" db="EMBL/GenBank/DDBJ databases">
        <authorList>
            <person name="Petersen C."/>
        </authorList>
    </citation>
    <scope>NUCLEOTIDE SEQUENCE</scope>
    <source>
        <strain evidence="8">IBT 26290</strain>
    </source>
</reference>
<dbReference type="PANTHER" id="PTHR24408">
    <property type="entry name" value="ZINC FINGER PROTEIN"/>
    <property type="match status" value="1"/>
</dbReference>
<evidence type="ECO:0000256" key="4">
    <source>
        <dbReference type="ARBA" id="ARBA00022833"/>
    </source>
</evidence>
<keyword evidence="9" id="KW-1185">Reference proteome</keyword>
<feature type="domain" description="C2H2-type" evidence="7">
    <location>
        <begin position="281"/>
        <end position="308"/>
    </location>
</feature>
<dbReference type="GeneID" id="81427740"/>
<evidence type="ECO:0000256" key="2">
    <source>
        <dbReference type="ARBA" id="ARBA00022737"/>
    </source>
</evidence>
<dbReference type="RefSeq" id="XP_056540993.1">
    <property type="nucleotide sequence ID" value="XM_056688564.1"/>
</dbReference>
<dbReference type="GO" id="GO:0005634">
    <property type="term" value="C:nucleus"/>
    <property type="evidence" value="ECO:0007669"/>
    <property type="project" value="TreeGrafter"/>
</dbReference>
<dbReference type="Gene3D" id="3.30.160.60">
    <property type="entry name" value="Classic Zinc Finger"/>
    <property type="match status" value="1"/>
</dbReference>
<feature type="region of interest" description="Disordered" evidence="6">
    <location>
        <begin position="1"/>
        <end position="33"/>
    </location>
</feature>
<proteinExistence type="predicted"/>
<dbReference type="GO" id="GO:0008270">
    <property type="term" value="F:zinc ion binding"/>
    <property type="evidence" value="ECO:0007669"/>
    <property type="project" value="UniProtKB-KW"/>
</dbReference>
<evidence type="ECO:0000256" key="3">
    <source>
        <dbReference type="ARBA" id="ARBA00022771"/>
    </source>
</evidence>
<dbReference type="GO" id="GO:0043565">
    <property type="term" value="F:sequence-specific DNA binding"/>
    <property type="evidence" value="ECO:0007669"/>
    <property type="project" value="TreeGrafter"/>
</dbReference>
<reference evidence="8" key="2">
    <citation type="journal article" date="2023" name="IMA Fungus">
        <title>Comparative genomic study of the Penicillium genus elucidates a diverse pangenome and 15 lateral gene transfer events.</title>
        <authorList>
            <person name="Petersen C."/>
            <person name="Sorensen T."/>
            <person name="Nielsen M.R."/>
            <person name="Sondergaard T.E."/>
            <person name="Sorensen J.L."/>
            <person name="Fitzpatrick D.A."/>
            <person name="Frisvad J.C."/>
            <person name="Nielsen K.L."/>
        </authorList>
    </citation>
    <scope>NUCLEOTIDE SEQUENCE</scope>
    <source>
        <strain evidence="8">IBT 26290</strain>
    </source>
</reference>
<dbReference type="Pfam" id="PF00096">
    <property type="entry name" value="zf-C2H2"/>
    <property type="match status" value="1"/>
</dbReference>
<accession>A0A9W9HXB6</accession>
<dbReference type="AlphaFoldDB" id="A0A9W9HXB6"/>
<keyword evidence="3 5" id="KW-0863">Zinc-finger</keyword>
<dbReference type="GO" id="GO:0000981">
    <property type="term" value="F:DNA-binding transcription factor activity, RNA polymerase II-specific"/>
    <property type="evidence" value="ECO:0007669"/>
    <property type="project" value="TreeGrafter"/>
</dbReference>
<gene>
    <name evidence="8" type="ORF">N7482_006439</name>
</gene>
<evidence type="ECO:0000256" key="5">
    <source>
        <dbReference type="PROSITE-ProRule" id="PRU00042"/>
    </source>
</evidence>